<sequence length="162" mass="18467">MSITKKQDGIGLVLSICKNLIEMNGGEIMAKSQLGKDLLLVSPPFVSFGTFCQFCHLFPVCYLLPVSPPFASFAILEVNFESQFNKQVRYALPHTIRRKRILIIYPVENVRNSMLKYLKRIDAAFDTFDKGIKAAKVYKELNGRPAYDIAFISLYEIMMSQE</sequence>
<keyword evidence="2" id="KW-1185">Reference proteome</keyword>
<reference evidence="1 2" key="1">
    <citation type="journal article" date="2019" name="Environ. Microbiol.">
        <title>At the nexus of three kingdoms: the genome of the mycorrhizal fungus Gigaspora margarita provides insights into plant, endobacterial and fungal interactions.</title>
        <authorList>
            <person name="Venice F."/>
            <person name="Ghignone S."/>
            <person name="Salvioli di Fossalunga A."/>
            <person name="Amselem J."/>
            <person name="Novero M."/>
            <person name="Xianan X."/>
            <person name="Sedzielewska Toro K."/>
            <person name="Morin E."/>
            <person name="Lipzen A."/>
            <person name="Grigoriev I.V."/>
            <person name="Henrissat B."/>
            <person name="Martin F.M."/>
            <person name="Bonfante P."/>
        </authorList>
    </citation>
    <scope>NUCLEOTIDE SEQUENCE [LARGE SCALE GENOMIC DNA]</scope>
    <source>
        <strain evidence="1 2">BEG34</strain>
    </source>
</reference>
<dbReference type="OrthoDB" id="60033at2759"/>
<comment type="caution">
    <text evidence="1">The sequence shown here is derived from an EMBL/GenBank/DDBJ whole genome shotgun (WGS) entry which is preliminary data.</text>
</comment>
<dbReference type="EMBL" id="WTPW01000103">
    <property type="protein sequence ID" value="KAF0547886.1"/>
    <property type="molecule type" value="Genomic_DNA"/>
</dbReference>
<evidence type="ECO:0000313" key="2">
    <source>
        <dbReference type="Proteomes" id="UP000439903"/>
    </source>
</evidence>
<dbReference type="GO" id="GO:0016301">
    <property type="term" value="F:kinase activity"/>
    <property type="evidence" value="ECO:0007669"/>
    <property type="project" value="UniProtKB-KW"/>
</dbReference>
<name>A0A8H4AZK3_GIGMA</name>
<accession>A0A8H4AZK3</accession>
<keyword evidence="1" id="KW-0418">Kinase</keyword>
<evidence type="ECO:0000313" key="1">
    <source>
        <dbReference type="EMBL" id="KAF0547886.1"/>
    </source>
</evidence>
<organism evidence="1 2">
    <name type="scientific">Gigaspora margarita</name>
    <dbReference type="NCBI Taxonomy" id="4874"/>
    <lineage>
        <taxon>Eukaryota</taxon>
        <taxon>Fungi</taxon>
        <taxon>Fungi incertae sedis</taxon>
        <taxon>Mucoromycota</taxon>
        <taxon>Glomeromycotina</taxon>
        <taxon>Glomeromycetes</taxon>
        <taxon>Diversisporales</taxon>
        <taxon>Gigasporaceae</taxon>
        <taxon>Gigaspora</taxon>
    </lineage>
</organism>
<keyword evidence="1" id="KW-0808">Transferase</keyword>
<proteinExistence type="predicted"/>
<dbReference type="AlphaFoldDB" id="A0A8H4AZK3"/>
<dbReference type="Gene3D" id="3.30.565.10">
    <property type="entry name" value="Histidine kinase-like ATPase, C-terminal domain"/>
    <property type="match status" value="1"/>
</dbReference>
<protein>
    <submittedName>
        <fullName evidence="1">Protein-histidine kinase</fullName>
    </submittedName>
</protein>
<dbReference type="InterPro" id="IPR036890">
    <property type="entry name" value="HATPase_C_sf"/>
</dbReference>
<gene>
    <name evidence="1" type="ORF">F8M41_000358</name>
</gene>
<dbReference type="Proteomes" id="UP000439903">
    <property type="component" value="Unassembled WGS sequence"/>
</dbReference>